<evidence type="ECO:0000313" key="8">
    <source>
        <dbReference type="Proteomes" id="UP000277007"/>
    </source>
</evidence>
<dbReference type="SUPFAM" id="SSF117143">
    <property type="entry name" value="Flagellar hook protein flgE"/>
    <property type="match status" value="1"/>
</dbReference>
<proteinExistence type="inferred from homology"/>
<dbReference type="NCBIfam" id="TIGR03506">
    <property type="entry name" value="FlgEFG_subfam"/>
    <property type="match status" value="1"/>
</dbReference>
<evidence type="ECO:0000256" key="1">
    <source>
        <dbReference type="ARBA" id="ARBA00004117"/>
    </source>
</evidence>
<dbReference type="InterPro" id="IPR037925">
    <property type="entry name" value="FlgE/F/G-like"/>
</dbReference>
<comment type="similarity">
    <text evidence="2 4">Belongs to the flagella basal body rod proteins family.</text>
</comment>
<dbReference type="GO" id="GO:0071978">
    <property type="term" value="P:bacterial-type flagellum-dependent swarming motility"/>
    <property type="evidence" value="ECO:0007669"/>
    <property type="project" value="TreeGrafter"/>
</dbReference>
<evidence type="ECO:0000256" key="4">
    <source>
        <dbReference type="RuleBase" id="RU362116"/>
    </source>
</evidence>
<evidence type="ECO:0000256" key="2">
    <source>
        <dbReference type="ARBA" id="ARBA00009677"/>
    </source>
</evidence>
<name>A0A3S0K460_9PROT</name>
<dbReference type="EMBL" id="RXMA01000012">
    <property type="protein sequence ID" value="RTR19113.1"/>
    <property type="molecule type" value="Genomic_DNA"/>
</dbReference>
<comment type="function">
    <text evidence="4">A flexible structure which links the flagellar filament to the drive apparatus in the basal body.</text>
</comment>
<dbReference type="Pfam" id="PF06429">
    <property type="entry name" value="Flg_bbr_C"/>
    <property type="match status" value="1"/>
</dbReference>
<feature type="domain" description="Flagellar basal body rod protein N-terminal" evidence="5">
    <location>
        <begin position="7"/>
        <end position="37"/>
    </location>
</feature>
<evidence type="ECO:0000259" key="5">
    <source>
        <dbReference type="Pfam" id="PF00460"/>
    </source>
</evidence>
<keyword evidence="8" id="KW-1185">Reference proteome</keyword>
<protein>
    <recommendedName>
        <fullName evidence="4">Flagellar hook protein FlgE</fullName>
    </recommendedName>
</protein>
<evidence type="ECO:0000256" key="3">
    <source>
        <dbReference type="ARBA" id="ARBA00023143"/>
    </source>
</evidence>
<accession>A0A3S0K460</accession>
<organism evidence="7 8">
    <name type="scientific">Azospirillum griseum</name>
    <dbReference type="NCBI Taxonomy" id="2496639"/>
    <lineage>
        <taxon>Bacteria</taxon>
        <taxon>Pseudomonadati</taxon>
        <taxon>Pseudomonadota</taxon>
        <taxon>Alphaproteobacteria</taxon>
        <taxon>Rhodospirillales</taxon>
        <taxon>Azospirillaceae</taxon>
        <taxon>Azospirillum</taxon>
    </lineage>
</organism>
<comment type="caution">
    <text evidence="7">The sequence shown here is derived from an EMBL/GenBank/DDBJ whole genome shotgun (WGS) entry which is preliminary data.</text>
</comment>
<reference evidence="7 8" key="1">
    <citation type="submission" date="2018-12" db="EMBL/GenBank/DDBJ databases">
        <authorList>
            <person name="Yang Y."/>
        </authorList>
    </citation>
    <scope>NUCLEOTIDE SEQUENCE [LARGE SCALE GENOMIC DNA]</scope>
    <source>
        <strain evidence="7 8">L-25-5w-1</strain>
    </source>
</reference>
<keyword evidence="7" id="KW-0966">Cell projection</keyword>
<dbReference type="InterPro" id="IPR001444">
    <property type="entry name" value="Flag_bb_rod_N"/>
</dbReference>
<keyword evidence="7" id="KW-0282">Flagellum</keyword>
<dbReference type="RefSeq" id="WP_126616331.1">
    <property type="nucleotide sequence ID" value="NZ_JBHUCY010000030.1"/>
</dbReference>
<dbReference type="Pfam" id="PF00460">
    <property type="entry name" value="Flg_bb_rod"/>
    <property type="match status" value="1"/>
</dbReference>
<dbReference type="PANTHER" id="PTHR30435">
    <property type="entry name" value="FLAGELLAR PROTEIN"/>
    <property type="match status" value="1"/>
</dbReference>
<feature type="domain" description="Flagellar basal-body/hook protein C-terminal" evidence="6">
    <location>
        <begin position="408"/>
        <end position="450"/>
    </location>
</feature>
<dbReference type="PANTHER" id="PTHR30435:SF1">
    <property type="entry name" value="FLAGELLAR HOOK PROTEIN FLGE"/>
    <property type="match status" value="1"/>
</dbReference>
<dbReference type="GO" id="GO:0009425">
    <property type="term" value="C:bacterial-type flagellum basal body"/>
    <property type="evidence" value="ECO:0007669"/>
    <property type="project" value="UniProtKB-SubCell"/>
</dbReference>
<dbReference type="GO" id="GO:0009424">
    <property type="term" value="C:bacterial-type flagellum hook"/>
    <property type="evidence" value="ECO:0007669"/>
    <property type="project" value="TreeGrafter"/>
</dbReference>
<dbReference type="AlphaFoldDB" id="A0A3S0K460"/>
<evidence type="ECO:0000313" key="7">
    <source>
        <dbReference type="EMBL" id="RTR19113.1"/>
    </source>
</evidence>
<dbReference type="InterPro" id="IPR010930">
    <property type="entry name" value="Flg_bb/hook_C_dom"/>
</dbReference>
<dbReference type="GO" id="GO:0005829">
    <property type="term" value="C:cytosol"/>
    <property type="evidence" value="ECO:0007669"/>
    <property type="project" value="TreeGrafter"/>
</dbReference>
<evidence type="ECO:0000259" key="6">
    <source>
        <dbReference type="Pfam" id="PF06429"/>
    </source>
</evidence>
<keyword evidence="3 4" id="KW-0975">Bacterial flagellum</keyword>
<keyword evidence="7" id="KW-0969">Cilium</keyword>
<dbReference type="Proteomes" id="UP000277007">
    <property type="component" value="Unassembled WGS sequence"/>
</dbReference>
<dbReference type="InterPro" id="IPR020013">
    <property type="entry name" value="Flagellar_FlgE/F/G"/>
</dbReference>
<gene>
    <name evidence="7" type="ORF">EJ903_13820</name>
</gene>
<dbReference type="OrthoDB" id="8372879at2"/>
<sequence>MSLTTIMNKGVTGMTAQSAALTTISDNIANSTTTGYKAGDTQFSALVAQGASYSGAGVRADTRLSAEKSGSLSQTGLTTNAAIVGQGFFAVAAVDPSTGTVSRVGTSASATPELTRAGDFQQDRFGHLVNGSGRALMGFAVDPANPTASTANRSAADLQLVSLDTAQSYYAATSTIALSATLPGGLAVAQTPSDDTTVGLKLPVVDSGGAAGSVDLRFMKTASNADGTSVWTVYRAGATNGDGTAAGSASVTDSTSWESLGSVTFAADGTLSGGTSGTEATLSLSAAGNLPAMTLDLGAYGSTGDGLSVAVGSGSTDETTITNAATSNDGIPSGSLESVDLTSDGFVRGTFAGGKTRDFFRVPDVTVVNPTDLEAQSGTAFTVTTDSGGITFRDFGTGQNSGESLQVGSVEGSNVSIEEQFTTLITTQRAYSASSKIITTGDEMTQTVLGLLN</sequence>
<comment type="subcellular location">
    <subcellularLocation>
        <location evidence="1 4">Bacterial flagellum basal body</location>
    </subcellularLocation>
</comment>